<dbReference type="SUPFAM" id="SSF48371">
    <property type="entry name" value="ARM repeat"/>
    <property type="match status" value="2"/>
</dbReference>
<dbReference type="GO" id="GO:0005794">
    <property type="term" value="C:Golgi apparatus"/>
    <property type="evidence" value="ECO:0007669"/>
    <property type="project" value="TreeGrafter"/>
</dbReference>
<feature type="compositionally biased region" description="Polar residues" evidence="2">
    <location>
        <begin position="1772"/>
        <end position="1784"/>
    </location>
</feature>
<dbReference type="EMBL" id="OVEO01000006">
    <property type="protein sequence ID" value="SPQ96526.1"/>
    <property type="molecule type" value="Genomic_DNA"/>
</dbReference>
<feature type="region of interest" description="Disordered" evidence="2">
    <location>
        <begin position="690"/>
        <end position="716"/>
    </location>
</feature>
<evidence type="ECO:0000313" key="4">
    <source>
        <dbReference type="Proteomes" id="UP000290189"/>
    </source>
</evidence>
<dbReference type="PANTHER" id="PTHR21663">
    <property type="entry name" value="HYPOTHETICAL HEAT DOMAIN-CONTAINING"/>
    <property type="match status" value="1"/>
</dbReference>
<dbReference type="GO" id="GO:0005829">
    <property type="term" value="C:cytosol"/>
    <property type="evidence" value="ECO:0007669"/>
    <property type="project" value="GOC"/>
</dbReference>
<reference evidence="3 4" key="1">
    <citation type="submission" date="2018-03" db="EMBL/GenBank/DDBJ databases">
        <authorList>
            <person name="Fogelqvist J."/>
        </authorList>
    </citation>
    <scope>NUCLEOTIDE SEQUENCE [LARGE SCALE GENOMIC DNA]</scope>
</reference>
<feature type="compositionally biased region" description="Basic residues" evidence="2">
    <location>
        <begin position="1786"/>
        <end position="1804"/>
    </location>
</feature>
<dbReference type="GO" id="GO:0008104">
    <property type="term" value="P:intracellular protein localization"/>
    <property type="evidence" value="ECO:0007669"/>
    <property type="project" value="TreeGrafter"/>
</dbReference>
<evidence type="ECO:0000256" key="2">
    <source>
        <dbReference type="SAM" id="MobiDB-lite"/>
    </source>
</evidence>
<organism evidence="3 4">
    <name type="scientific">Plasmodiophora brassicae</name>
    <name type="common">Clubroot disease agent</name>
    <dbReference type="NCBI Taxonomy" id="37360"/>
    <lineage>
        <taxon>Eukaryota</taxon>
        <taxon>Sar</taxon>
        <taxon>Rhizaria</taxon>
        <taxon>Endomyxa</taxon>
        <taxon>Phytomyxea</taxon>
        <taxon>Plasmodiophorida</taxon>
        <taxon>Plasmodiophoridae</taxon>
        <taxon>Plasmodiophora</taxon>
    </lineage>
</organism>
<dbReference type="InterPro" id="IPR046837">
    <property type="entry name" value="Laa1/Sip1/HEATR5-like_HEAT"/>
</dbReference>
<dbReference type="GO" id="GO:0030139">
    <property type="term" value="C:endocytic vesicle"/>
    <property type="evidence" value="ECO:0007669"/>
    <property type="project" value="TreeGrafter"/>
</dbReference>
<evidence type="ECO:0000313" key="3">
    <source>
        <dbReference type="EMBL" id="SPQ96526.1"/>
    </source>
</evidence>
<name>A0A3P3Y8M9_PLABS</name>
<gene>
    <name evidence="3" type="ORF">PLBR_LOCUS3741</name>
</gene>
<dbReference type="InterPro" id="IPR016024">
    <property type="entry name" value="ARM-type_fold"/>
</dbReference>
<feature type="compositionally biased region" description="Acidic residues" evidence="2">
    <location>
        <begin position="1825"/>
        <end position="1836"/>
    </location>
</feature>
<evidence type="ECO:0000256" key="1">
    <source>
        <dbReference type="ARBA" id="ARBA00008304"/>
    </source>
</evidence>
<keyword evidence="3" id="KW-0496">Mitochondrion</keyword>
<dbReference type="Proteomes" id="UP000290189">
    <property type="component" value="Unassembled WGS sequence"/>
</dbReference>
<proteinExistence type="inferred from homology"/>
<dbReference type="InterPro" id="IPR011989">
    <property type="entry name" value="ARM-like"/>
</dbReference>
<dbReference type="PANTHER" id="PTHR21663:SF0">
    <property type="entry name" value="HEAT REPEAT-CONTAINING PROTEIN 5B"/>
    <property type="match status" value="1"/>
</dbReference>
<geneLocation type="mitochondrion" evidence="3"/>
<comment type="similarity">
    <text evidence="1">Belongs to the HEATR5 family.</text>
</comment>
<feature type="region of interest" description="Disordered" evidence="2">
    <location>
        <begin position="1086"/>
        <end position="1108"/>
    </location>
</feature>
<dbReference type="Gene3D" id="1.25.10.10">
    <property type="entry name" value="Leucine-rich Repeat Variant"/>
    <property type="match status" value="3"/>
</dbReference>
<accession>A0A3P3Y8M9</accession>
<dbReference type="InterPro" id="IPR040108">
    <property type="entry name" value="Laa1/Sip1/HEATR5"/>
</dbReference>
<dbReference type="Pfam" id="PF20210">
    <property type="entry name" value="Laa1_Sip1_HTR5"/>
    <property type="match status" value="1"/>
</dbReference>
<feature type="region of interest" description="Disordered" evidence="2">
    <location>
        <begin position="1754"/>
        <end position="1836"/>
    </location>
</feature>
<protein>
    <submittedName>
        <fullName evidence="3">Uncharacterized protein</fullName>
    </submittedName>
</protein>
<dbReference type="GO" id="GO:0016020">
    <property type="term" value="C:membrane"/>
    <property type="evidence" value="ECO:0007669"/>
    <property type="project" value="TreeGrafter"/>
</dbReference>
<sequence>MTTPLAACVAKLAAELASDSLQAAAAAAAAASTAASSPKLRWGTLRSGDVAPAAPLLSLERRLQRFTSLEEYRDAILDASPNDVAQVHEVAVTTLLTKAVALGDTIAFREAIASALVLTLSRSSSRFVDDALGRLLDSLSTSMPSATISTTLECVAQIASRFPAHVFHFHPALLKTTKKLLKHADAVVRADALRCLARALTPEAPLPDLPKILAKAASDKSPEVRAAVARCTLNVASPIGLLSQLLDDRQVGVRRAVAAAFAALRMPPETIVSRLLPMQRLLRDPDNTEAVDAVVNLLNNTMGMTAAQRASLSLGVLTQLVVPNDGASCKAASAIVRCGLVRPADSSGRVAIAKSVLSLAAGKHVLATTLSTVLDVLRSALVLLGGEFDAELEDALLELLLAALSNPAADVRMQAAGTLRALAQTKPVQATTVVRILQNVAAIHIAEVTLAAGDMRDVAAALMAMHGHCHALAAIVSILNELDAGIPDAILADLFKTGTSLAAHRDARSPVVAESAWVIIDALLTQGLTSTQLAALFPLWKLYLQCPNRQATTLSKAVGVSSVDLAAADIQSRYWALRALGTLVRCTGADALLRQPGILRPISALFSEVLHVVEMCRSKTVADPFVEDDTVRAALTRLKTVLLGIVPALPLQMLSSRLVPLLHLSVAELTSRSAPVTRCLQDVLNARDNVLDDDDNDDVSARSPRSPPSTAEGHGDGIAADAQRLVDAAIGSFAAIFKMQQAAHQVQLLTHFSAIVDSSLSSTSTVNVAAALLLTLRDLLGARVAIGDVAARAQLVAILEKVVASPAVLVRRIACEACGLLCRLEGSDFTSSFMDRQRANVAGVQSLNSITGSILVLANVHRHVGLVRTIAWLPVTITTLHSLFEYMQEPLRTTVLHTVAVLIDVCGSSFAPYARATLNLVMLQSLGDPEPLTPAVACILARLVRSIVEVLGPDIEDDPAQLLRKCTWLWRRCTVLAPSEAVEAVPPFLMWLPVPPADMVSTLKAHIGLPSLTVALGQIALQDCDFVIANAFDIDLLGALDRVSDPREQDAITRTLLSFVELYGCTHPDRWIETARSIVVSGRLPGASPEPAAPDAPNDDGVASTSSSTTSHVSWRTVSCAASCLARLVAIASIPLGKVRELVNLMCREASTSDDRIRASGLSGLATLVERYARVPDPGHPEDRLLQLDLSQMKAVVRQGLCGGPESTSPRVRSAACCACLRLLQSGLLDDDPPSMQRFVEALCTPLTDSGRAALLAAVSSAAAHVVQVGHLTAVAELVVGSDVHTLLVRASLPSYPALLSAALRDRLRIVALPSLQLLQSDLLEAVPLTRSMYDHEWPVHLRALAQAPSSNASTARLVVGVALQFLHTLLGGGAPAKVDDEAIARGCLDAICRALSSSASGLGSVEWDALLAQSLAVAMDSSHCSAALMEHAVRAGAALLASSAKRLPDAVAGGDDDEHHHHRGTLSAALCQIVLVQCARRPLDDAPACIAAFQLAGALVQCDPLRPLMQHAAQLALASLRALMDADELALVQAAAVVLIATVDCIDDRSLRSALLEQTIATLDGERDQPDLTASDSFGVAKINALGLVLNALLQRDDDAGKAAHCVSSFIHRCLTALSPSSRSVSLGLHLVRCLLRTSSSMKVLTAVTPTVLHLLLHRCCAHSLAAVTGLAISIENAAVLDRRGAFLAMLIPLFIRCGEQASTVDDDVDICAAIDQIAGAVGEHLRLAVASLPGQTRLLFQKCIEDARARKASSVQGRQQLSPDTGGFASFSNATPGDSSTPRGSRKERKAGKKGKSKRGTKPRPDDATGAASPTPEGVPIEFDADFDAFQDDS</sequence>
<dbReference type="GO" id="GO:0042147">
    <property type="term" value="P:retrograde transport, endosome to Golgi"/>
    <property type="evidence" value="ECO:0007669"/>
    <property type="project" value="TreeGrafter"/>
</dbReference>
<feature type="compositionally biased region" description="Polar residues" evidence="2">
    <location>
        <begin position="1755"/>
        <end position="1765"/>
    </location>
</feature>
<dbReference type="GO" id="GO:0006897">
    <property type="term" value="P:endocytosis"/>
    <property type="evidence" value="ECO:0007669"/>
    <property type="project" value="TreeGrafter"/>
</dbReference>